<dbReference type="AlphaFoldDB" id="A0A0A8Y082"/>
<name>A0A0A8Y082_ARUDO</name>
<reference evidence="1" key="1">
    <citation type="submission" date="2014-09" db="EMBL/GenBank/DDBJ databases">
        <authorList>
            <person name="Magalhaes I.L.F."/>
            <person name="Oliveira U."/>
            <person name="Santos F.R."/>
            <person name="Vidigal T.H.D.A."/>
            <person name="Brescovit A.D."/>
            <person name="Santos A.J."/>
        </authorList>
    </citation>
    <scope>NUCLEOTIDE SEQUENCE</scope>
    <source>
        <tissue evidence="1">Shoot tissue taken approximately 20 cm above the soil surface</tissue>
    </source>
</reference>
<proteinExistence type="predicted"/>
<accession>A0A0A8Y082</accession>
<protein>
    <submittedName>
        <fullName evidence="1">Uncharacterized protein</fullName>
    </submittedName>
</protein>
<reference evidence="1" key="2">
    <citation type="journal article" date="2015" name="Data Brief">
        <title>Shoot transcriptome of the giant reed, Arundo donax.</title>
        <authorList>
            <person name="Barrero R.A."/>
            <person name="Guerrero F.D."/>
            <person name="Moolhuijzen P."/>
            <person name="Goolsby J.A."/>
            <person name="Tidwell J."/>
            <person name="Bellgard S.E."/>
            <person name="Bellgard M.I."/>
        </authorList>
    </citation>
    <scope>NUCLEOTIDE SEQUENCE</scope>
    <source>
        <tissue evidence="1">Shoot tissue taken approximately 20 cm above the soil surface</tissue>
    </source>
</reference>
<sequence>MCLLNFFGPAYARKFCRSFGYKLLLCSSPSARISFFAMHNVSGCRLLPSKWANILLFSFSLCSEHSIFTISANSC</sequence>
<evidence type="ECO:0000313" key="1">
    <source>
        <dbReference type="EMBL" id="JAD17392.1"/>
    </source>
</evidence>
<organism evidence="1">
    <name type="scientific">Arundo donax</name>
    <name type="common">Giant reed</name>
    <name type="synonym">Donax arundinaceus</name>
    <dbReference type="NCBI Taxonomy" id="35708"/>
    <lineage>
        <taxon>Eukaryota</taxon>
        <taxon>Viridiplantae</taxon>
        <taxon>Streptophyta</taxon>
        <taxon>Embryophyta</taxon>
        <taxon>Tracheophyta</taxon>
        <taxon>Spermatophyta</taxon>
        <taxon>Magnoliopsida</taxon>
        <taxon>Liliopsida</taxon>
        <taxon>Poales</taxon>
        <taxon>Poaceae</taxon>
        <taxon>PACMAD clade</taxon>
        <taxon>Arundinoideae</taxon>
        <taxon>Arundineae</taxon>
        <taxon>Arundo</taxon>
    </lineage>
</organism>
<dbReference type="EMBL" id="GBRH01280503">
    <property type="protein sequence ID" value="JAD17392.1"/>
    <property type="molecule type" value="Transcribed_RNA"/>
</dbReference>